<dbReference type="EMBL" id="PUHZ01000010">
    <property type="protein sequence ID" value="PQO46223.1"/>
    <property type="molecule type" value="Genomic_DNA"/>
</dbReference>
<name>A0A2S8GP50_9BACT</name>
<feature type="transmembrane region" description="Helical" evidence="2">
    <location>
        <begin position="130"/>
        <end position="148"/>
    </location>
</feature>
<accession>A0A2S8GP50</accession>
<protein>
    <submittedName>
        <fullName evidence="3">Uncharacterized protein</fullName>
    </submittedName>
</protein>
<feature type="region of interest" description="Disordered" evidence="1">
    <location>
        <begin position="1"/>
        <end position="29"/>
    </location>
</feature>
<dbReference type="OrthoDB" id="285892at2"/>
<sequence length="165" mass="17782">MTQTTDDNPFQSPTVLEQIPPPPSAPKASIDSHQLPHLVAVTWMLFLFAATVHGMAAWFFGSIEWGIFATLSVAIGFVVLYPSALLWGLGLGYAFLAATMCFCANAGAYIEPHPRFSRPGAANFFDLTPLVMYLGIMGLMIVTSRYYVFGPKHAAGYGAAGEEEG</sequence>
<dbReference type="RefSeq" id="WP_105335195.1">
    <property type="nucleotide sequence ID" value="NZ_PUHZ01000010.1"/>
</dbReference>
<dbReference type="Proteomes" id="UP000237819">
    <property type="component" value="Unassembled WGS sequence"/>
</dbReference>
<keyword evidence="2" id="KW-0812">Transmembrane</keyword>
<comment type="caution">
    <text evidence="3">The sequence shown here is derived from an EMBL/GenBank/DDBJ whole genome shotgun (WGS) entry which is preliminary data.</text>
</comment>
<gene>
    <name evidence="3" type="ORF">C5Y93_09560</name>
</gene>
<evidence type="ECO:0000256" key="2">
    <source>
        <dbReference type="SAM" id="Phobius"/>
    </source>
</evidence>
<proteinExistence type="predicted"/>
<evidence type="ECO:0000256" key="1">
    <source>
        <dbReference type="SAM" id="MobiDB-lite"/>
    </source>
</evidence>
<feature type="compositionally biased region" description="Polar residues" evidence="1">
    <location>
        <begin position="1"/>
        <end position="15"/>
    </location>
</feature>
<organism evidence="3 4">
    <name type="scientific">Blastopirellula marina</name>
    <dbReference type="NCBI Taxonomy" id="124"/>
    <lineage>
        <taxon>Bacteria</taxon>
        <taxon>Pseudomonadati</taxon>
        <taxon>Planctomycetota</taxon>
        <taxon>Planctomycetia</taxon>
        <taxon>Pirellulales</taxon>
        <taxon>Pirellulaceae</taxon>
        <taxon>Blastopirellula</taxon>
    </lineage>
</organism>
<feature type="transmembrane region" description="Helical" evidence="2">
    <location>
        <begin position="91"/>
        <end position="110"/>
    </location>
</feature>
<keyword evidence="2" id="KW-0472">Membrane</keyword>
<evidence type="ECO:0000313" key="3">
    <source>
        <dbReference type="EMBL" id="PQO46223.1"/>
    </source>
</evidence>
<feature type="transmembrane region" description="Helical" evidence="2">
    <location>
        <begin position="38"/>
        <end position="59"/>
    </location>
</feature>
<feature type="transmembrane region" description="Helical" evidence="2">
    <location>
        <begin position="65"/>
        <end position="84"/>
    </location>
</feature>
<evidence type="ECO:0000313" key="4">
    <source>
        <dbReference type="Proteomes" id="UP000237819"/>
    </source>
</evidence>
<keyword evidence="2" id="KW-1133">Transmembrane helix</keyword>
<dbReference type="AlphaFoldDB" id="A0A2S8GP50"/>
<reference evidence="3 4" key="1">
    <citation type="submission" date="2018-02" db="EMBL/GenBank/DDBJ databases">
        <title>Comparative genomes isolates from brazilian mangrove.</title>
        <authorList>
            <person name="Araujo J.E."/>
            <person name="Taketani R.G."/>
            <person name="Silva M.C.P."/>
            <person name="Loureco M.V."/>
            <person name="Andreote F.D."/>
        </authorList>
    </citation>
    <scope>NUCLEOTIDE SEQUENCE [LARGE SCALE GENOMIC DNA]</scope>
    <source>
        <strain evidence="3 4">Nap-Phe MGV</strain>
    </source>
</reference>